<protein>
    <submittedName>
        <fullName evidence="1">Uncharacterized protein</fullName>
    </submittedName>
</protein>
<organism evidence="1 2">
    <name type="scientific">candidate division KSB3 bacterium</name>
    <dbReference type="NCBI Taxonomy" id="2044937"/>
    <lineage>
        <taxon>Bacteria</taxon>
        <taxon>candidate division KSB3</taxon>
    </lineage>
</organism>
<comment type="caution">
    <text evidence="1">The sequence shown here is derived from an EMBL/GenBank/DDBJ whole genome shotgun (WGS) entry which is preliminary data.</text>
</comment>
<reference evidence="1 2" key="1">
    <citation type="submission" date="2017-10" db="EMBL/GenBank/DDBJ databases">
        <title>Novel microbial diversity and functional potential in the marine mammal oral microbiome.</title>
        <authorList>
            <person name="Dudek N.K."/>
            <person name="Sun C.L."/>
            <person name="Burstein D."/>
            <person name="Kantor R.S."/>
            <person name="Aliaga Goltsman D.S."/>
            <person name="Bik E.M."/>
            <person name="Thomas B.C."/>
            <person name="Banfield J.F."/>
            <person name="Relman D.A."/>
        </authorList>
    </citation>
    <scope>NUCLEOTIDE SEQUENCE [LARGE SCALE GENOMIC DNA]</scope>
    <source>
        <strain evidence="1">DOLZORAL124_49_17</strain>
    </source>
</reference>
<dbReference type="EMBL" id="PDPS01000041">
    <property type="protein sequence ID" value="PID55904.1"/>
    <property type="molecule type" value="Genomic_DNA"/>
</dbReference>
<proteinExistence type="predicted"/>
<dbReference type="AlphaFoldDB" id="A0A2G6E1F6"/>
<gene>
    <name evidence="1" type="ORF">CSB45_13880</name>
</gene>
<sequence length="81" mass="9358">MSCGGALEGLNAPCKAKLKKKFHLKISVLMAKISNFYLIVYKWFIRYDLPKRPLYRDTSFKKIKTCRNFLLTLGGAFAMLH</sequence>
<evidence type="ECO:0000313" key="2">
    <source>
        <dbReference type="Proteomes" id="UP000229740"/>
    </source>
</evidence>
<evidence type="ECO:0000313" key="1">
    <source>
        <dbReference type="EMBL" id="PID55904.1"/>
    </source>
</evidence>
<name>A0A2G6E1F6_9BACT</name>
<accession>A0A2G6E1F6</accession>
<dbReference type="Proteomes" id="UP000229740">
    <property type="component" value="Unassembled WGS sequence"/>
</dbReference>